<gene>
    <name evidence="1" type="ORF">IPH26_03355</name>
    <name evidence="2" type="ORF">IPH26_05730</name>
</gene>
<reference evidence="3" key="2">
    <citation type="journal article" date="2021" name="Nat. Commun.">
        <title>Connecting structure to function with the recovery of over 1000 high-quality metagenome-assembled genomes from activated sludge using long-read sequencing.</title>
        <authorList>
            <person name="Singleton C.M."/>
            <person name="Petriglieri F."/>
            <person name="Kristensen J.M."/>
            <person name="Kirkegaard R.H."/>
            <person name="Michaelsen T.Y."/>
            <person name="Andersen M.H."/>
            <person name="Kondrotaite Z."/>
            <person name="Karst S.M."/>
            <person name="Dueholm M.S."/>
            <person name="Nielsen P.H."/>
            <person name="Albertsen M."/>
        </authorList>
    </citation>
    <scope>NUCLEOTIDE SEQUENCE [LARGE SCALE GENOMIC DNA]</scope>
</reference>
<protein>
    <submittedName>
        <fullName evidence="2">Uncharacterized protein</fullName>
    </submittedName>
</protein>
<dbReference type="InterPro" id="IPR046579">
    <property type="entry name" value="DUF6639"/>
</dbReference>
<proteinExistence type="predicted"/>
<evidence type="ECO:0000313" key="2">
    <source>
        <dbReference type="EMBL" id="MBK6972464.1"/>
    </source>
</evidence>
<dbReference type="EMBL" id="JADJEV010000001">
    <property type="protein sequence ID" value="MBK6972028.1"/>
    <property type="molecule type" value="Genomic_DNA"/>
</dbReference>
<sequence length="220" mass="24297">MLLIAVCLLASGHLPAGEIGTCGHGRVELEASTATATDLRLACEAVSHGVGFLRARGVEADATLRIRVVDELPSQHGVISLGQFDPTHSEIRVLSLTDFRAACADDPPFEIPLSPEVYRSFIVHEVVHAVTHVALAGRAVRRLDMEYLAYVAQLTSLPNDLRAQLIAASDTEGFERAEQINAFVYFADPNRFGIMCYLHYQRPENGDRYLRKILGRRSRQ</sequence>
<evidence type="ECO:0000313" key="1">
    <source>
        <dbReference type="EMBL" id="MBK6972028.1"/>
    </source>
</evidence>
<name>A0A9D7E1J9_9PROT</name>
<dbReference type="AlphaFoldDB" id="A0A9D7E1J9"/>
<dbReference type="EMBL" id="JADJEV010000002">
    <property type="protein sequence ID" value="MBK6972464.1"/>
    <property type="molecule type" value="Genomic_DNA"/>
</dbReference>
<evidence type="ECO:0000313" key="3">
    <source>
        <dbReference type="Proteomes" id="UP000807785"/>
    </source>
</evidence>
<reference evidence="2" key="1">
    <citation type="submission" date="2020-10" db="EMBL/GenBank/DDBJ databases">
        <title>Connecting structure to function with the recovery of over 1000 high-quality activated sludge metagenome-assembled genomes encoding full-length rRNA genes using long-read sequencing.</title>
        <authorList>
            <person name="Singleton C.M."/>
            <person name="Petriglieri F."/>
            <person name="Kristensen J.M."/>
            <person name="Kirkegaard R.H."/>
            <person name="Michaelsen T.Y."/>
            <person name="Andersen M.H."/>
            <person name="Karst S.M."/>
            <person name="Dueholm M.S."/>
            <person name="Nielsen P.H."/>
            <person name="Albertsen M."/>
        </authorList>
    </citation>
    <scope>NUCLEOTIDE SEQUENCE</scope>
    <source>
        <strain evidence="2">Bjer_18-Q3-R1-45_BAT3C.347</strain>
    </source>
</reference>
<dbReference type="Pfam" id="PF20344">
    <property type="entry name" value="DUF6639"/>
    <property type="match status" value="1"/>
</dbReference>
<dbReference type="Proteomes" id="UP000807785">
    <property type="component" value="Unassembled WGS sequence"/>
</dbReference>
<comment type="caution">
    <text evidence="2">The sequence shown here is derived from an EMBL/GenBank/DDBJ whole genome shotgun (WGS) entry which is preliminary data.</text>
</comment>
<organism evidence="2 3">
    <name type="scientific">Candidatus Methylophosphatis roskildensis</name>
    <dbReference type="NCBI Taxonomy" id="2899263"/>
    <lineage>
        <taxon>Bacteria</taxon>
        <taxon>Pseudomonadati</taxon>
        <taxon>Pseudomonadota</taxon>
        <taxon>Betaproteobacteria</taxon>
        <taxon>Nitrosomonadales</taxon>
        <taxon>Sterolibacteriaceae</taxon>
        <taxon>Candidatus Methylophosphatis</taxon>
    </lineage>
</organism>
<accession>A0A9D7E1J9</accession>